<reference evidence="1 2" key="1">
    <citation type="submission" date="2022-03" db="EMBL/GenBank/DDBJ databases">
        <title>Sinomonas sp. isolated from a soil.</title>
        <authorList>
            <person name="Han J."/>
            <person name="Kim D.-U."/>
        </authorList>
    </citation>
    <scope>NUCLEOTIDE SEQUENCE [LARGE SCALE GENOMIC DNA]</scope>
    <source>
        <strain evidence="1 2">5-5</strain>
    </source>
</reference>
<evidence type="ECO:0000313" key="2">
    <source>
        <dbReference type="Proteomes" id="UP001202922"/>
    </source>
</evidence>
<comment type="caution">
    <text evidence="1">The sequence shown here is derived from an EMBL/GenBank/DDBJ whole genome shotgun (WGS) entry which is preliminary data.</text>
</comment>
<dbReference type="Gene3D" id="1.20.1260.10">
    <property type="match status" value="1"/>
</dbReference>
<dbReference type="Pfam" id="PF05974">
    <property type="entry name" value="DUF892"/>
    <property type="match status" value="1"/>
</dbReference>
<dbReference type="RefSeq" id="WP_241055206.1">
    <property type="nucleotide sequence ID" value="NZ_JAKZBV010000001.1"/>
</dbReference>
<accession>A0ABS9U405</accession>
<gene>
    <name evidence="1" type="ORF">L0M17_15790</name>
</gene>
<organism evidence="1 2">
    <name type="scientific">Sinomonas terrae</name>
    <dbReference type="NCBI Taxonomy" id="2908838"/>
    <lineage>
        <taxon>Bacteria</taxon>
        <taxon>Bacillati</taxon>
        <taxon>Actinomycetota</taxon>
        <taxon>Actinomycetes</taxon>
        <taxon>Micrococcales</taxon>
        <taxon>Micrococcaceae</taxon>
        <taxon>Sinomonas</taxon>
    </lineage>
</organism>
<dbReference type="Proteomes" id="UP001202922">
    <property type="component" value="Unassembled WGS sequence"/>
</dbReference>
<dbReference type="InterPro" id="IPR009078">
    <property type="entry name" value="Ferritin-like_SF"/>
</dbReference>
<dbReference type="InterPro" id="IPR010287">
    <property type="entry name" value="DUF892_YciF-like"/>
</dbReference>
<proteinExistence type="predicted"/>
<protein>
    <submittedName>
        <fullName evidence="1">DUF892 family protein</fullName>
    </submittedName>
</protein>
<name>A0ABS9U405_9MICC</name>
<dbReference type="EMBL" id="JAKZBV010000001">
    <property type="protein sequence ID" value="MCH6471423.1"/>
    <property type="molecule type" value="Genomic_DNA"/>
</dbReference>
<dbReference type="SUPFAM" id="SSF47240">
    <property type="entry name" value="Ferritin-like"/>
    <property type="match status" value="1"/>
</dbReference>
<sequence>MFEYFTEAHELFVYRLGIARGTSRRAIVTLGTLEQHAQRRAVNALMRDLQEEARLHAAVLEDIFADLERNVAVPAGHTADGLNHEANAILRKTDKSLLDLAVLPLSLEVLYGSVAVYEPLAVYARDWLDASIAERLEKILVELLSARNRILGLLGEVFESSETVQASPD</sequence>
<evidence type="ECO:0000313" key="1">
    <source>
        <dbReference type="EMBL" id="MCH6471423.1"/>
    </source>
</evidence>
<keyword evidence="2" id="KW-1185">Reference proteome</keyword>
<dbReference type="InterPro" id="IPR012347">
    <property type="entry name" value="Ferritin-like"/>
</dbReference>